<gene>
    <name evidence="1" type="ORF">ORD21_02180</name>
</gene>
<organism evidence="1 2">
    <name type="scientific">Deinococcus arenicola</name>
    <dbReference type="NCBI Taxonomy" id="2994950"/>
    <lineage>
        <taxon>Bacteria</taxon>
        <taxon>Thermotogati</taxon>
        <taxon>Deinococcota</taxon>
        <taxon>Deinococci</taxon>
        <taxon>Deinococcales</taxon>
        <taxon>Deinococcaceae</taxon>
        <taxon>Deinococcus</taxon>
    </lineage>
</organism>
<accession>A0ABU4DLT4</accession>
<evidence type="ECO:0008006" key="3">
    <source>
        <dbReference type="Google" id="ProtNLM"/>
    </source>
</evidence>
<dbReference type="Proteomes" id="UP001276150">
    <property type="component" value="Unassembled WGS sequence"/>
</dbReference>
<dbReference type="EMBL" id="JAPMIV010000002">
    <property type="protein sequence ID" value="MDV6373404.1"/>
    <property type="molecule type" value="Genomic_DNA"/>
</dbReference>
<evidence type="ECO:0000313" key="2">
    <source>
        <dbReference type="Proteomes" id="UP001276150"/>
    </source>
</evidence>
<dbReference type="Gene3D" id="3.40.1350.10">
    <property type="match status" value="1"/>
</dbReference>
<evidence type="ECO:0000313" key="1">
    <source>
        <dbReference type="EMBL" id="MDV6373404.1"/>
    </source>
</evidence>
<reference evidence="1 2" key="1">
    <citation type="submission" date="2022-11" db="EMBL/GenBank/DDBJ databases">
        <title>Deinococcus ZS9-10, Low Temperature and Draught-tolerating, UV-resistant Bacteria from Continental Antarctica.</title>
        <authorList>
            <person name="Cheng L."/>
        </authorList>
    </citation>
    <scope>NUCLEOTIDE SEQUENCE [LARGE SCALE GENOMIC DNA]</scope>
    <source>
        <strain evidence="1 2">ZS9-10</strain>
    </source>
</reference>
<sequence length="185" mass="20585">MAITTDQQLIIVQAHGEGHLDPAIAHLAGVSIATVKRYRTKLGLETNCVTARRGKLGEQLTFDEAGRRGLKAEWRVKHNGEFDLYVSGLRVDAKASMQLADGSWRFRLHTTRQSFYGQYAYAKDYAADCEVVVFVALYPDGRTPDYYLLDSATLPGDIRIRPGGVYDAFRNDWTLLEVEAPACAA</sequence>
<protein>
    <recommendedName>
        <fullName evidence="3">PD(D/E)XK endonuclease domain-containing protein</fullName>
    </recommendedName>
</protein>
<proteinExistence type="predicted"/>
<dbReference type="InterPro" id="IPR011856">
    <property type="entry name" value="tRNA_endonuc-like_dom_sf"/>
</dbReference>
<comment type="caution">
    <text evidence="1">The sequence shown here is derived from an EMBL/GenBank/DDBJ whole genome shotgun (WGS) entry which is preliminary data.</text>
</comment>
<name>A0ABU4DLT4_9DEIO</name>
<keyword evidence="2" id="KW-1185">Reference proteome</keyword>
<dbReference type="RefSeq" id="WP_317638708.1">
    <property type="nucleotide sequence ID" value="NZ_JAPMIV010000002.1"/>
</dbReference>